<dbReference type="KEGG" id="paa:Paes_0865"/>
<proteinExistence type="predicted"/>
<dbReference type="PANTHER" id="PTHR38477:SF1">
    <property type="entry name" value="MUREIN L,D-TRANSPEPTIDASE CATALYTIC DOMAIN FAMILY PROTEIN"/>
    <property type="match status" value="1"/>
</dbReference>
<keyword evidence="3" id="KW-1185">Reference proteome</keyword>
<keyword evidence="1" id="KW-1133">Transmembrane helix</keyword>
<dbReference type="InterPro" id="IPR032676">
    <property type="entry name" value="YkuD_2"/>
</dbReference>
<organism evidence="2 3">
    <name type="scientific">Prosthecochloris aestuarii (strain DSM 271 / SK 413)</name>
    <dbReference type="NCBI Taxonomy" id="290512"/>
    <lineage>
        <taxon>Bacteria</taxon>
        <taxon>Pseudomonadati</taxon>
        <taxon>Chlorobiota</taxon>
        <taxon>Chlorobiia</taxon>
        <taxon>Chlorobiales</taxon>
        <taxon>Chlorobiaceae</taxon>
        <taxon>Prosthecochloris</taxon>
    </lineage>
</organism>
<name>B4S774_PROA2</name>
<dbReference type="STRING" id="290512.Paes_0865"/>
<dbReference type="eggNOG" id="COG1376">
    <property type="taxonomic scope" value="Bacteria"/>
</dbReference>
<accession>B4S774</accession>
<sequence>MRAFSRREQPLLLVGLLFVVIGLGSGLLYLLQQPQVSEEAMRAATEAFEGYRAEHPDDEISAWAVVDYSKPSYARRMVIIDQATGLHRFYRVAHGVNSGTLYAREFSNVTGSNTSSIGLFRTGAMYDGDHGRAIRLYGLDSLFNSNAFIRDIVLHSSWYVSIPTILENLFTFNGPRIGRSNGCFVVSPSVIDEIAETLKEHALLYAYGHTNEP</sequence>
<keyword evidence="1" id="KW-0812">Transmembrane</keyword>
<evidence type="ECO:0000313" key="2">
    <source>
        <dbReference type="EMBL" id="ACF45911.1"/>
    </source>
</evidence>
<feature type="transmembrane region" description="Helical" evidence="1">
    <location>
        <begin position="12"/>
        <end position="31"/>
    </location>
</feature>
<dbReference type="AlphaFoldDB" id="B4S774"/>
<protein>
    <recommendedName>
        <fullName evidence="4">Murein L,D-transpeptidase catalytic domain family protein</fullName>
    </recommendedName>
</protein>
<reference evidence="2" key="1">
    <citation type="submission" date="2008-06" db="EMBL/GenBank/DDBJ databases">
        <title>Complete sequence of chromosome of Prosthecochloris aestuarii DSM 271.</title>
        <authorList>
            <consortium name="US DOE Joint Genome Institute"/>
            <person name="Lucas S."/>
            <person name="Copeland A."/>
            <person name="Lapidus A."/>
            <person name="Glavina del Rio T."/>
            <person name="Dalin E."/>
            <person name="Tice H."/>
            <person name="Bruce D."/>
            <person name="Goodwin L."/>
            <person name="Pitluck S."/>
            <person name="Schmutz J."/>
            <person name="Larimer F."/>
            <person name="Land M."/>
            <person name="Hauser L."/>
            <person name="Kyrpides N."/>
            <person name="Anderson I."/>
            <person name="Liu Z."/>
            <person name="Li T."/>
            <person name="Zhao F."/>
            <person name="Overmann J."/>
            <person name="Bryant D.A."/>
            <person name="Richardson P."/>
        </authorList>
    </citation>
    <scope>NUCLEOTIDE SEQUENCE [LARGE SCALE GENOMIC DNA]</scope>
    <source>
        <strain evidence="2">DSM 271</strain>
    </source>
</reference>
<gene>
    <name evidence="2" type="ordered locus">Paes_0865</name>
</gene>
<dbReference type="PANTHER" id="PTHR38477">
    <property type="entry name" value="HYPOTHETICAL EXPORTED PROTEIN"/>
    <property type="match status" value="1"/>
</dbReference>
<evidence type="ECO:0000256" key="1">
    <source>
        <dbReference type="SAM" id="Phobius"/>
    </source>
</evidence>
<dbReference type="Pfam" id="PF13645">
    <property type="entry name" value="YkuD_2"/>
    <property type="match status" value="1"/>
</dbReference>
<dbReference type="HOGENOM" id="CLU_080995_2_1_10"/>
<dbReference type="Proteomes" id="UP000002725">
    <property type="component" value="Chromosome"/>
</dbReference>
<keyword evidence="1" id="KW-0472">Membrane</keyword>
<evidence type="ECO:0008006" key="4">
    <source>
        <dbReference type="Google" id="ProtNLM"/>
    </source>
</evidence>
<dbReference type="EMBL" id="CP001108">
    <property type="protein sequence ID" value="ACF45911.1"/>
    <property type="molecule type" value="Genomic_DNA"/>
</dbReference>
<evidence type="ECO:0000313" key="3">
    <source>
        <dbReference type="Proteomes" id="UP000002725"/>
    </source>
</evidence>